<dbReference type="InterPro" id="IPR006976">
    <property type="entry name" value="VanZ-like"/>
</dbReference>
<dbReference type="EMBL" id="JAGKSQ010000010">
    <property type="protein sequence ID" value="MBP3953174.1"/>
    <property type="molecule type" value="Genomic_DNA"/>
</dbReference>
<comment type="caution">
    <text evidence="3">The sequence shown here is derived from an EMBL/GenBank/DDBJ whole genome shotgun (WGS) entry which is preliminary data.</text>
</comment>
<accession>A0A941AU05</accession>
<keyword evidence="1" id="KW-0812">Transmembrane</keyword>
<feature type="transmembrane region" description="Helical" evidence="1">
    <location>
        <begin position="105"/>
        <end position="128"/>
    </location>
</feature>
<dbReference type="Proteomes" id="UP000678228">
    <property type="component" value="Unassembled WGS sequence"/>
</dbReference>
<dbReference type="NCBIfam" id="NF037970">
    <property type="entry name" value="vanZ_1"/>
    <property type="match status" value="1"/>
</dbReference>
<feature type="domain" description="VanZ-like" evidence="2">
    <location>
        <begin position="40"/>
        <end position="126"/>
    </location>
</feature>
<keyword evidence="4" id="KW-1185">Reference proteome</keyword>
<evidence type="ECO:0000256" key="1">
    <source>
        <dbReference type="SAM" id="Phobius"/>
    </source>
</evidence>
<dbReference type="AlphaFoldDB" id="A0A941AU05"/>
<dbReference type="RefSeq" id="WP_210599029.1">
    <property type="nucleotide sequence ID" value="NZ_JAGKSQ010000010.1"/>
</dbReference>
<feature type="transmembrane region" description="Helical" evidence="1">
    <location>
        <begin position="53"/>
        <end position="71"/>
    </location>
</feature>
<reference evidence="3" key="1">
    <citation type="submission" date="2021-03" db="EMBL/GenBank/DDBJ databases">
        <title>Bacillus suaedae sp. nov., isolated from Suaeda aralocaspica.</title>
        <authorList>
            <person name="Lei R.F.R."/>
        </authorList>
    </citation>
    <scope>NUCLEOTIDE SEQUENCE</scope>
    <source>
        <strain evidence="3">YZJH907-2</strain>
    </source>
</reference>
<evidence type="ECO:0000259" key="2">
    <source>
        <dbReference type="Pfam" id="PF04892"/>
    </source>
</evidence>
<evidence type="ECO:0000313" key="3">
    <source>
        <dbReference type="EMBL" id="MBP3953174.1"/>
    </source>
</evidence>
<dbReference type="Pfam" id="PF04892">
    <property type="entry name" value="VanZ"/>
    <property type="match status" value="1"/>
</dbReference>
<sequence>MKWFNIWWAVAIGWCIAIAIATRAPFFTGQSTESLFEFPFFNAEIINFLARKMTHLVAFGMLAVFVWLALNKLGGHKLRYYIAWFVATFYGAVDEWHQSFLPERTAAATDVLIDSMGALFFLLLICSVKQHRTEKHRQSKNK</sequence>
<keyword evidence="1" id="KW-1133">Transmembrane helix</keyword>
<gene>
    <name evidence="3" type="ORF">J7W16_18790</name>
</gene>
<proteinExistence type="predicted"/>
<name>A0A941AU05_9BACI</name>
<keyword evidence="1" id="KW-0472">Membrane</keyword>
<organism evidence="3 4">
    <name type="scientific">Halalkalibacter suaedae</name>
    <dbReference type="NCBI Taxonomy" id="2822140"/>
    <lineage>
        <taxon>Bacteria</taxon>
        <taxon>Bacillati</taxon>
        <taxon>Bacillota</taxon>
        <taxon>Bacilli</taxon>
        <taxon>Bacillales</taxon>
        <taxon>Bacillaceae</taxon>
        <taxon>Halalkalibacter</taxon>
    </lineage>
</organism>
<protein>
    <submittedName>
        <fullName evidence="3">VanZ family protein</fullName>
    </submittedName>
</protein>
<evidence type="ECO:0000313" key="4">
    <source>
        <dbReference type="Proteomes" id="UP000678228"/>
    </source>
</evidence>